<gene>
    <name evidence="15" type="ORF">EDC28_10326</name>
</gene>
<protein>
    <recommendedName>
        <fullName evidence="3">Translocation and assembly module subunit TamA</fullName>
    </recommendedName>
    <alternativeName>
        <fullName evidence="9">Autotransporter assembly factor TamA</fullName>
    </alternativeName>
</protein>
<dbReference type="AlphaFoldDB" id="A0A3N1P8U8"/>
<feature type="signal peptide" evidence="11">
    <location>
        <begin position="1"/>
        <end position="29"/>
    </location>
</feature>
<evidence type="ECO:0000256" key="5">
    <source>
        <dbReference type="ARBA" id="ARBA00022692"/>
    </source>
</evidence>
<keyword evidence="16" id="KW-1185">Reference proteome</keyword>
<feature type="domain" description="POTRA" evidence="13">
    <location>
        <begin position="134"/>
        <end position="183"/>
    </location>
</feature>
<dbReference type="PANTHER" id="PTHR12815:SF47">
    <property type="entry name" value="TRANSLOCATION AND ASSEMBLY MODULE SUBUNIT TAMA"/>
    <property type="match status" value="1"/>
</dbReference>
<dbReference type="STRING" id="584787.GCA_001247655_00401"/>
<keyword evidence="8" id="KW-0998">Cell outer membrane</keyword>
<sequence>MFVTYCNAIARRILCLGLLAALLVPAAEAADKSAVKNVSYDVSGLDGELQSNVEIYLSQLPPVKSDRVGRYEDDITEAVRNGLQALGYYQPQIAFGKLDGATLHLEVTPGEPVRFRHIKVTLSGDADHDQLFKTLLEQLPIKEGDVLRHDRYESTKSRLQTLALQRGYFDAHFEANQVKVYPEAHAGDVDIAFASGPRYRFGALKIDSDEDVGELLNPLITIKEGEPYQASQVTDVSRSVASTKYFKNVDVIPLIDQADSEHRIPIILRLRAKADNQVELGLGASSDEGPRASVSWTKPFLNKYGHSFTTDLTVSAPRQEATFEYRIPRGDPINQFYSFQGGYQYLDQEDTESQQLTFALHRWDKKTNDWSRDLFLRTLFESYKQADQEDDVFLVIPGVSFNRTRTRGGVDLTWGDSEQITIETSDEALGSDTHFVRVWGRTKWLRSIGQNGRIIARAEQGAVFVDTIDDLPPSLRFFTGGDQTVRGFGYRTIAPRNADGELVGGKYTTALSLEYDHRIAEKWRLAGFVDTGTATNRYTGFDDWKVGTGFGVRWLTPIGPISIDLAFGISEEHVPWRIHFTMGPEL</sequence>
<feature type="domain" description="TamA POTRA" evidence="14">
    <location>
        <begin position="40"/>
        <end position="109"/>
    </location>
</feature>
<evidence type="ECO:0000256" key="1">
    <source>
        <dbReference type="ARBA" id="ARBA00004442"/>
    </source>
</evidence>
<dbReference type="InterPro" id="IPR000184">
    <property type="entry name" value="Bac_surfAg_D15"/>
</dbReference>
<evidence type="ECO:0000256" key="6">
    <source>
        <dbReference type="ARBA" id="ARBA00022729"/>
    </source>
</evidence>
<keyword evidence="4" id="KW-1134">Transmembrane beta strand</keyword>
<evidence type="ECO:0000259" key="13">
    <source>
        <dbReference type="Pfam" id="PF07244"/>
    </source>
</evidence>
<dbReference type="Gene3D" id="3.10.20.310">
    <property type="entry name" value="membrane protein fhac"/>
    <property type="match status" value="3"/>
</dbReference>
<dbReference type="PANTHER" id="PTHR12815">
    <property type="entry name" value="SORTING AND ASSEMBLY MACHINERY SAMM50 PROTEIN FAMILY MEMBER"/>
    <property type="match status" value="1"/>
</dbReference>
<comment type="subcellular location">
    <subcellularLocation>
        <location evidence="1">Cell outer membrane</location>
    </subcellularLocation>
</comment>
<keyword evidence="7" id="KW-0472">Membrane</keyword>
<evidence type="ECO:0000256" key="11">
    <source>
        <dbReference type="SAM" id="SignalP"/>
    </source>
</evidence>
<evidence type="ECO:0000313" key="16">
    <source>
        <dbReference type="Proteomes" id="UP000268033"/>
    </source>
</evidence>
<evidence type="ECO:0000313" key="15">
    <source>
        <dbReference type="EMBL" id="ROQ28434.1"/>
    </source>
</evidence>
<evidence type="ECO:0000256" key="7">
    <source>
        <dbReference type="ARBA" id="ARBA00023136"/>
    </source>
</evidence>
<dbReference type="InterPro" id="IPR035243">
    <property type="entry name" value="TamA_POTRA_Dom_1"/>
</dbReference>
<proteinExistence type="inferred from homology"/>
<feature type="domain" description="Bacterial surface antigen (D15)" evidence="12">
    <location>
        <begin position="277"/>
        <end position="583"/>
    </location>
</feature>
<organism evidence="15 16">
    <name type="scientific">Gallaecimonas pentaromativorans</name>
    <dbReference type="NCBI Taxonomy" id="584787"/>
    <lineage>
        <taxon>Bacteria</taxon>
        <taxon>Pseudomonadati</taxon>
        <taxon>Pseudomonadota</taxon>
        <taxon>Gammaproteobacteria</taxon>
        <taxon>Enterobacterales</taxon>
        <taxon>Gallaecimonadaceae</taxon>
        <taxon>Gallaecimonas</taxon>
    </lineage>
</organism>
<dbReference type="GO" id="GO:0009306">
    <property type="term" value="P:protein secretion"/>
    <property type="evidence" value="ECO:0007669"/>
    <property type="project" value="TreeGrafter"/>
</dbReference>
<evidence type="ECO:0000256" key="2">
    <source>
        <dbReference type="ARBA" id="ARBA00010248"/>
    </source>
</evidence>
<feature type="chain" id="PRO_5017994299" description="Translocation and assembly module subunit TamA" evidence="11">
    <location>
        <begin position="30"/>
        <end position="586"/>
    </location>
</feature>
<dbReference type="GO" id="GO:0009279">
    <property type="term" value="C:cell outer membrane"/>
    <property type="evidence" value="ECO:0007669"/>
    <property type="project" value="UniProtKB-SubCell"/>
</dbReference>
<reference evidence="15 16" key="1">
    <citation type="submission" date="2018-11" db="EMBL/GenBank/DDBJ databases">
        <title>Genomic Encyclopedia of Type Strains, Phase IV (KMG-IV): sequencing the most valuable type-strain genomes for metagenomic binning, comparative biology and taxonomic classification.</title>
        <authorList>
            <person name="Goeker M."/>
        </authorList>
    </citation>
    <scope>NUCLEOTIDE SEQUENCE [LARGE SCALE GENOMIC DNA]</scope>
    <source>
        <strain evidence="15 16">DSM 21945</strain>
    </source>
</reference>
<evidence type="ECO:0000256" key="3">
    <source>
        <dbReference type="ARBA" id="ARBA00015419"/>
    </source>
</evidence>
<dbReference type="InterPro" id="IPR039910">
    <property type="entry name" value="D15-like"/>
</dbReference>
<dbReference type="Pfam" id="PF07244">
    <property type="entry name" value="POTRA"/>
    <property type="match status" value="1"/>
</dbReference>
<evidence type="ECO:0000256" key="9">
    <source>
        <dbReference type="ARBA" id="ARBA00033063"/>
    </source>
</evidence>
<dbReference type="Proteomes" id="UP000268033">
    <property type="component" value="Unassembled WGS sequence"/>
</dbReference>
<evidence type="ECO:0000256" key="10">
    <source>
        <dbReference type="ARBA" id="ARBA00093548"/>
    </source>
</evidence>
<keyword evidence="5" id="KW-0812">Transmembrane</keyword>
<evidence type="ECO:0000259" key="14">
    <source>
        <dbReference type="Pfam" id="PF17243"/>
    </source>
</evidence>
<comment type="similarity">
    <text evidence="2">Belongs to the TamA family.</text>
</comment>
<evidence type="ECO:0000256" key="8">
    <source>
        <dbReference type="ARBA" id="ARBA00023237"/>
    </source>
</evidence>
<keyword evidence="6 11" id="KW-0732">Signal</keyword>
<dbReference type="GO" id="GO:0097347">
    <property type="term" value="C:TAM protein secretion complex"/>
    <property type="evidence" value="ECO:0007669"/>
    <property type="project" value="TreeGrafter"/>
</dbReference>
<dbReference type="EMBL" id="RJUL01000003">
    <property type="protein sequence ID" value="ROQ28434.1"/>
    <property type="molecule type" value="Genomic_DNA"/>
</dbReference>
<dbReference type="Pfam" id="PF01103">
    <property type="entry name" value="Omp85"/>
    <property type="match status" value="1"/>
</dbReference>
<dbReference type="InterPro" id="IPR010827">
    <property type="entry name" value="BamA/TamA_POTRA"/>
</dbReference>
<accession>A0A3N1P8U8</accession>
<dbReference type="Pfam" id="PF17243">
    <property type="entry name" value="POTRA_TamA_1"/>
    <property type="match status" value="1"/>
</dbReference>
<evidence type="ECO:0000259" key="12">
    <source>
        <dbReference type="Pfam" id="PF01103"/>
    </source>
</evidence>
<comment type="caution">
    <text evidence="15">The sequence shown here is derived from an EMBL/GenBank/DDBJ whole genome shotgun (WGS) entry which is preliminary data.</text>
</comment>
<evidence type="ECO:0000256" key="4">
    <source>
        <dbReference type="ARBA" id="ARBA00022452"/>
    </source>
</evidence>
<name>A0A3N1P8U8_9GAMM</name>
<comment type="subunit">
    <text evidence="10">Interacts with TamB to form the translocation and assembly module (TAM).</text>
</comment>
<dbReference type="Gene3D" id="2.40.160.50">
    <property type="entry name" value="membrane protein fhac: a member of the omp85/tpsb transporter family"/>
    <property type="match status" value="1"/>
</dbReference>